<organism evidence="2 3">
    <name type="scientific">Cellulosilyticum lentocellum (strain ATCC 49066 / DSM 5427 / NCIMB 11756 / RHM5)</name>
    <name type="common">Clostridium lentocellum</name>
    <dbReference type="NCBI Taxonomy" id="642492"/>
    <lineage>
        <taxon>Bacteria</taxon>
        <taxon>Bacillati</taxon>
        <taxon>Bacillota</taxon>
        <taxon>Clostridia</taxon>
        <taxon>Lachnospirales</taxon>
        <taxon>Cellulosilyticaceae</taxon>
        <taxon>Cellulosilyticum</taxon>
    </lineage>
</organism>
<evidence type="ECO:0000313" key="2">
    <source>
        <dbReference type="EMBL" id="ADZ83819.1"/>
    </source>
</evidence>
<dbReference type="Proteomes" id="UP000008467">
    <property type="component" value="Chromosome"/>
</dbReference>
<dbReference type="HOGENOM" id="CLU_083579_1_0_9"/>
<feature type="domain" description="DUF2344" evidence="1">
    <location>
        <begin position="2"/>
        <end position="188"/>
    </location>
</feature>
<dbReference type="KEGG" id="cle:Clole_2105"/>
<dbReference type="EMBL" id="CP002582">
    <property type="protein sequence ID" value="ADZ83819.1"/>
    <property type="molecule type" value="Genomic_DNA"/>
</dbReference>
<accession>F2JQF7</accession>
<evidence type="ECO:0000259" key="1">
    <source>
        <dbReference type="Pfam" id="PF10105"/>
    </source>
</evidence>
<reference evidence="2 3" key="1">
    <citation type="journal article" date="2011" name="J. Bacteriol.">
        <title>Complete genome sequence of the cellulose-degrading bacterium Cellulosilyticum lentocellum.</title>
        <authorList>
            <consortium name="US DOE Joint Genome Institute"/>
            <person name="Miller D.A."/>
            <person name="Suen G."/>
            <person name="Bruce D."/>
            <person name="Copeland A."/>
            <person name="Cheng J.F."/>
            <person name="Detter C."/>
            <person name="Goodwin L.A."/>
            <person name="Han C.S."/>
            <person name="Hauser L.J."/>
            <person name="Land M.L."/>
            <person name="Lapidus A."/>
            <person name="Lucas S."/>
            <person name="Meincke L."/>
            <person name="Pitluck S."/>
            <person name="Tapia R."/>
            <person name="Teshima H."/>
            <person name="Woyke T."/>
            <person name="Fox B.G."/>
            <person name="Angert E.R."/>
            <person name="Currie C.R."/>
        </authorList>
    </citation>
    <scope>NUCLEOTIDE SEQUENCE [LARGE SCALE GENOMIC DNA]</scope>
    <source>
        <strain evidence="3">ATCC 49066 / DSM 5427 / NCIMB 11756 / RHM5</strain>
    </source>
</reference>
<dbReference type="NCBIfam" id="TIGR03936">
    <property type="entry name" value="sam_1_link_chp"/>
    <property type="match status" value="1"/>
</dbReference>
<dbReference type="InterPro" id="IPR018768">
    <property type="entry name" value="DUF2344"/>
</dbReference>
<sequence>MKIRLKFTKQGPVKYVGHLDTMRLFQRAIKVAGIPVAYSQGFSPHSLVYFALPLGVGVSSTGEYMEIITAEDIAPESVMDRLNKVLVGGICILESWQVEDKGDSLMSLVAAADYDIRLVLKENDSLSAEQLKKRLSCSDELTVMKKGKKGIKPIDIKPLILSCNIVACEDGIHIQSQVLAGSSQNLNPELLVKALIEEYTTDYEIQVTRKEMYTEGHQGYQAIDTFDRVQ</sequence>
<name>F2JQF7_CELLD</name>
<proteinExistence type="predicted"/>
<protein>
    <recommendedName>
        <fullName evidence="1">DUF2344 domain-containing protein</fullName>
    </recommendedName>
</protein>
<dbReference type="STRING" id="642492.Clole_2105"/>
<dbReference type="AlphaFoldDB" id="F2JQF7"/>
<dbReference type="Pfam" id="PF10105">
    <property type="entry name" value="DUF2344"/>
    <property type="match status" value="1"/>
</dbReference>
<dbReference type="eggNOG" id="COG5011">
    <property type="taxonomic scope" value="Bacteria"/>
</dbReference>
<dbReference type="RefSeq" id="WP_013657113.1">
    <property type="nucleotide sequence ID" value="NC_015275.1"/>
</dbReference>
<gene>
    <name evidence="2" type="ordered locus">Clole_2105</name>
</gene>
<evidence type="ECO:0000313" key="3">
    <source>
        <dbReference type="Proteomes" id="UP000008467"/>
    </source>
</evidence>
<keyword evidence="3" id="KW-1185">Reference proteome</keyword>